<dbReference type="PANTHER" id="PTHR34383:SF3">
    <property type="entry name" value="POLYPHOSPHATE:AMP PHOSPHOTRANSFERASE"/>
    <property type="match status" value="1"/>
</dbReference>
<feature type="region of interest" description="Disordered" evidence="4">
    <location>
        <begin position="1"/>
        <end position="30"/>
    </location>
</feature>
<evidence type="ECO:0000256" key="1">
    <source>
        <dbReference type="ARBA" id="ARBA00009924"/>
    </source>
</evidence>
<protein>
    <submittedName>
        <fullName evidence="6">Polyphosphate kinase 2</fullName>
        <ecNumber evidence="6">2.-.-.-</ecNumber>
    </submittedName>
</protein>
<dbReference type="GO" id="GO:0008976">
    <property type="term" value="F:polyphosphate kinase activity"/>
    <property type="evidence" value="ECO:0007669"/>
    <property type="project" value="InterPro"/>
</dbReference>
<dbReference type="GO" id="GO:0006797">
    <property type="term" value="P:polyphosphate metabolic process"/>
    <property type="evidence" value="ECO:0007669"/>
    <property type="project" value="InterPro"/>
</dbReference>
<evidence type="ECO:0000256" key="4">
    <source>
        <dbReference type="SAM" id="MobiDB-lite"/>
    </source>
</evidence>
<dbReference type="AlphaFoldDB" id="A0A6J4LEB6"/>
<dbReference type="EMBL" id="CADCTW010000111">
    <property type="protein sequence ID" value="CAA9328458.1"/>
    <property type="molecule type" value="Genomic_DNA"/>
</dbReference>
<dbReference type="Pfam" id="PF03976">
    <property type="entry name" value="PPK2"/>
    <property type="match status" value="1"/>
</dbReference>
<dbReference type="InterPro" id="IPR022488">
    <property type="entry name" value="PPK2-related"/>
</dbReference>
<dbReference type="InterPro" id="IPR016898">
    <property type="entry name" value="Polyphosphate_phosphotransfera"/>
</dbReference>
<evidence type="ECO:0000256" key="2">
    <source>
        <dbReference type="ARBA" id="ARBA00022679"/>
    </source>
</evidence>
<evidence type="ECO:0000256" key="3">
    <source>
        <dbReference type="ARBA" id="ARBA00022777"/>
    </source>
</evidence>
<dbReference type="Gene3D" id="3.40.50.300">
    <property type="entry name" value="P-loop containing nucleotide triphosphate hydrolases"/>
    <property type="match status" value="1"/>
</dbReference>
<name>A0A6J4LEB6_9BACT</name>
<dbReference type="PIRSF" id="PIRSF028756">
    <property type="entry name" value="PPK2_prd"/>
    <property type="match status" value="1"/>
</dbReference>
<gene>
    <name evidence="6" type="ORF">AVDCRST_MAG68-2279</name>
</gene>
<feature type="compositionally biased region" description="Basic and acidic residues" evidence="4">
    <location>
        <begin position="1"/>
        <end position="17"/>
    </location>
</feature>
<feature type="domain" description="Polyphosphate kinase-2-related" evidence="5">
    <location>
        <begin position="32"/>
        <end position="253"/>
    </location>
</feature>
<keyword evidence="3 6" id="KW-0418">Kinase</keyword>
<sequence>MTLLKPHDPAQRPKLGDEDAAAPPGLPGKRGREQEMEELLARLTELATALTAEGKRSLLVVLQGRDGGGKDGLIRKVFGAINPQGMHLASFAAPSGAELRHDYLWRVHQVVPEYGQVGVFNRSHYEEVLVARVRGLAPRERWEKRYDQINDFERMLTENGTTVVKFMLHISKGEQKKRLLKRLERPEKRWKFAPSDLEDRMLWDEYTEAYSDALTRCSTPHAPWYIVPADEKGVRDYLVAQVVVDVLAAMNPQIPEADPRVMELADKIV</sequence>
<dbReference type="PANTHER" id="PTHR34383">
    <property type="entry name" value="POLYPHOSPHATE:AMP PHOSPHOTRANSFERASE-RELATED"/>
    <property type="match status" value="1"/>
</dbReference>
<comment type="similarity">
    <text evidence="1">Belongs to the polyphosphate kinase 2 (PPK2) family. Class I subfamily.</text>
</comment>
<accession>A0A6J4LEB6</accession>
<dbReference type="InterPro" id="IPR022300">
    <property type="entry name" value="PPK2-rel_1"/>
</dbReference>
<dbReference type="InterPro" id="IPR027417">
    <property type="entry name" value="P-loop_NTPase"/>
</dbReference>
<evidence type="ECO:0000259" key="5">
    <source>
        <dbReference type="Pfam" id="PF03976"/>
    </source>
</evidence>
<proteinExistence type="inferred from homology"/>
<reference evidence="6" key="1">
    <citation type="submission" date="2020-02" db="EMBL/GenBank/DDBJ databases">
        <authorList>
            <person name="Meier V. D."/>
        </authorList>
    </citation>
    <scope>NUCLEOTIDE SEQUENCE</scope>
    <source>
        <strain evidence="6">AVDCRST_MAG68</strain>
    </source>
</reference>
<dbReference type="EC" id="2.-.-.-" evidence="6"/>
<evidence type="ECO:0000313" key="6">
    <source>
        <dbReference type="EMBL" id="CAA9328458.1"/>
    </source>
</evidence>
<dbReference type="NCBIfam" id="TIGR03709">
    <property type="entry name" value="PPK2_rel_1"/>
    <property type="match status" value="1"/>
</dbReference>
<organism evidence="6">
    <name type="scientific">uncultured Gemmatimonadota bacterium</name>
    <dbReference type="NCBI Taxonomy" id="203437"/>
    <lineage>
        <taxon>Bacteria</taxon>
        <taxon>Pseudomonadati</taxon>
        <taxon>Gemmatimonadota</taxon>
        <taxon>environmental samples</taxon>
    </lineage>
</organism>
<dbReference type="SUPFAM" id="SSF52540">
    <property type="entry name" value="P-loop containing nucleoside triphosphate hydrolases"/>
    <property type="match status" value="1"/>
</dbReference>
<keyword evidence="2 6" id="KW-0808">Transferase</keyword>